<accession>A0A329RE85</accession>
<name>A0A329RE85_9STRA</name>
<dbReference type="EMBL" id="MJFZ01001239">
    <property type="protein sequence ID" value="RAW22681.1"/>
    <property type="molecule type" value="Genomic_DNA"/>
</dbReference>
<proteinExistence type="predicted"/>
<evidence type="ECO:0000256" key="1">
    <source>
        <dbReference type="SAM" id="MobiDB-lite"/>
    </source>
</evidence>
<comment type="caution">
    <text evidence="3">The sequence shown here is derived from an EMBL/GenBank/DDBJ whole genome shotgun (WGS) entry which is preliminary data.</text>
</comment>
<dbReference type="Proteomes" id="UP000688947">
    <property type="component" value="Unassembled WGS sequence"/>
</dbReference>
<dbReference type="OrthoDB" id="10276901at2759"/>
<keyword evidence="4" id="KW-1185">Reference proteome</keyword>
<sequence length="87" mass="9801">MADNHSRFSLLSELLTANHSPPSQQRTPLTLSLIHRQQPSKNRRRITAKRSPHIEAARDLTPPLVNQQLAKQKSLSKTQRFIVQGAG</sequence>
<feature type="compositionally biased region" description="Basic residues" evidence="1">
    <location>
        <begin position="41"/>
        <end position="51"/>
    </location>
</feature>
<dbReference type="EMBL" id="JAENGZ010000312">
    <property type="protein sequence ID" value="KAG6962318.1"/>
    <property type="molecule type" value="Genomic_DNA"/>
</dbReference>
<dbReference type="AlphaFoldDB" id="A0A329RE85"/>
<reference evidence="3 4" key="1">
    <citation type="submission" date="2018-01" db="EMBL/GenBank/DDBJ databases">
        <title>Draft genome of the strawberry crown rot pathogen Phytophthora cactorum.</title>
        <authorList>
            <person name="Armitage A.D."/>
            <person name="Lysoe E."/>
            <person name="Nellist C.F."/>
            <person name="Harrison R.J."/>
            <person name="Brurberg M.B."/>
        </authorList>
    </citation>
    <scope>NUCLEOTIDE SEQUENCE [LARGE SCALE GENOMIC DNA]</scope>
    <source>
        <strain evidence="3 4">10300</strain>
    </source>
</reference>
<evidence type="ECO:0000313" key="4">
    <source>
        <dbReference type="Proteomes" id="UP000251314"/>
    </source>
</evidence>
<protein>
    <submittedName>
        <fullName evidence="3">Uncharacterized protein</fullName>
    </submittedName>
</protein>
<dbReference type="VEuPathDB" id="FungiDB:PC110_g20877"/>
<dbReference type="Proteomes" id="UP000251314">
    <property type="component" value="Unassembled WGS sequence"/>
</dbReference>
<gene>
    <name evidence="2" type="ORF">JG687_00007228</name>
    <name evidence="3" type="ORF">PC110_g20877</name>
</gene>
<evidence type="ECO:0000313" key="3">
    <source>
        <dbReference type="EMBL" id="RAW22681.1"/>
    </source>
</evidence>
<evidence type="ECO:0000313" key="2">
    <source>
        <dbReference type="EMBL" id="KAG6962318.1"/>
    </source>
</evidence>
<feature type="region of interest" description="Disordered" evidence="1">
    <location>
        <begin position="15"/>
        <end position="52"/>
    </location>
</feature>
<feature type="compositionally biased region" description="Polar residues" evidence="1">
    <location>
        <begin position="15"/>
        <end position="40"/>
    </location>
</feature>
<organism evidence="3 4">
    <name type="scientific">Phytophthora cactorum</name>
    <dbReference type="NCBI Taxonomy" id="29920"/>
    <lineage>
        <taxon>Eukaryota</taxon>
        <taxon>Sar</taxon>
        <taxon>Stramenopiles</taxon>
        <taxon>Oomycota</taxon>
        <taxon>Peronosporomycetes</taxon>
        <taxon>Peronosporales</taxon>
        <taxon>Peronosporaceae</taxon>
        <taxon>Phytophthora</taxon>
    </lineage>
</organism>
<reference evidence="2" key="2">
    <citation type="submission" date="2021-01" db="EMBL/GenBank/DDBJ databases">
        <title>Phytophthora aleatoria, a newly-described species from Pinus radiata is distinct from Phytophthora cactorum isolates based on comparative genomics.</title>
        <authorList>
            <person name="Mcdougal R."/>
            <person name="Panda P."/>
            <person name="Williams N."/>
            <person name="Studholme D.J."/>
        </authorList>
    </citation>
    <scope>NUCLEOTIDE SEQUENCE</scope>
    <source>
        <strain evidence="2">NZFS 3830</strain>
    </source>
</reference>